<proteinExistence type="predicted"/>
<evidence type="ECO:0000256" key="5">
    <source>
        <dbReference type="SAM" id="Phobius"/>
    </source>
</evidence>
<feature type="transmembrane region" description="Helical" evidence="5">
    <location>
        <begin position="150"/>
        <end position="170"/>
    </location>
</feature>
<dbReference type="EMBL" id="QNRF01000003">
    <property type="protein sequence ID" value="RBO83746.1"/>
    <property type="molecule type" value="Genomic_DNA"/>
</dbReference>
<dbReference type="PANTHER" id="PTHR32322">
    <property type="entry name" value="INNER MEMBRANE TRANSPORTER"/>
    <property type="match status" value="1"/>
</dbReference>
<dbReference type="Proteomes" id="UP000252086">
    <property type="component" value="Unassembled WGS sequence"/>
</dbReference>
<feature type="transmembrane region" description="Helical" evidence="5">
    <location>
        <begin position="73"/>
        <end position="94"/>
    </location>
</feature>
<feature type="transmembrane region" description="Helical" evidence="5">
    <location>
        <begin position="242"/>
        <end position="262"/>
    </location>
</feature>
<evidence type="ECO:0000256" key="2">
    <source>
        <dbReference type="ARBA" id="ARBA00022692"/>
    </source>
</evidence>
<reference evidence="7 8" key="1">
    <citation type="submission" date="2018-06" db="EMBL/GenBank/DDBJ databases">
        <title>Genomic Encyclopedia of Type Strains, Phase III (KMG-III): the genomes of soil and plant-associated and newly described type strains.</title>
        <authorList>
            <person name="Whitman W."/>
        </authorList>
    </citation>
    <scope>NUCLEOTIDE SEQUENCE [LARGE SCALE GENOMIC DNA]</scope>
    <source>
        <strain evidence="7 8">CECT 7732</strain>
    </source>
</reference>
<name>A0A366D1C9_9GAMM</name>
<evidence type="ECO:0000313" key="7">
    <source>
        <dbReference type="EMBL" id="RBO83746.1"/>
    </source>
</evidence>
<evidence type="ECO:0000256" key="1">
    <source>
        <dbReference type="ARBA" id="ARBA00004141"/>
    </source>
</evidence>
<keyword evidence="3 5" id="KW-1133">Transmembrane helix</keyword>
<keyword evidence="2 5" id="KW-0812">Transmembrane</keyword>
<feature type="transmembrane region" description="Helical" evidence="5">
    <location>
        <begin position="127"/>
        <end position="144"/>
    </location>
</feature>
<sequence length="290" mass="30814">MTSLLRLYVGIFLALMAFAANSVLNRLALADGLIDPGSFTLWRLLSGAITLMVLCLVHQLVKGGVTLPSMMKEGSWTSATALFVYAVGFSYAYITLSTGVGALILFAAVQLTLIGFAIFFGQKLGRFEWFGLVLAFSGFVYLVLPTLTSPSLTGFVLMTLAGVAWGLYTWRGKASRFPLFATASNFVRTLPMLLILLVLVDHFGVFQSSVDGILLAVLSGAVMSGLGYALWYAVLPLISASMAAVLQLLVPIIATFGGVVFAAENISLHLVSASAIVLGGVLLVIMGRKK</sequence>
<comment type="caution">
    <text evidence="7">The sequence shown here is derived from an EMBL/GenBank/DDBJ whole genome shotgun (WGS) entry which is preliminary data.</text>
</comment>
<protein>
    <submittedName>
        <fullName evidence="7">EamA-like transporter family protein</fullName>
    </submittedName>
</protein>
<evidence type="ECO:0000256" key="3">
    <source>
        <dbReference type="ARBA" id="ARBA00022989"/>
    </source>
</evidence>
<evidence type="ECO:0000313" key="8">
    <source>
        <dbReference type="Proteomes" id="UP000252086"/>
    </source>
</evidence>
<feature type="transmembrane region" description="Helical" evidence="5">
    <location>
        <begin position="212"/>
        <end position="235"/>
    </location>
</feature>
<dbReference type="InterPro" id="IPR050638">
    <property type="entry name" value="AA-Vitamin_Transporters"/>
</dbReference>
<feature type="domain" description="EamA" evidence="6">
    <location>
        <begin position="153"/>
        <end position="285"/>
    </location>
</feature>
<evidence type="ECO:0000256" key="4">
    <source>
        <dbReference type="ARBA" id="ARBA00023136"/>
    </source>
</evidence>
<dbReference type="SUPFAM" id="SSF103481">
    <property type="entry name" value="Multidrug resistance efflux transporter EmrE"/>
    <property type="match status" value="2"/>
</dbReference>
<dbReference type="AlphaFoldDB" id="A0A366D1C9"/>
<dbReference type="InterPro" id="IPR000620">
    <property type="entry name" value="EamA_dom"/>
</dbReference>
<feature type="transmembrane region" description="Helical" evidence="5">
    <location>
        <begin position="40"/>
        <end position="61"/>
    </location>
</feature>
<feature type="transmembrane region" description="Helical" evidence="5">
    <location>
        <begin position="177"/>
        <end position="200"/>
    </location>
</feature>
<evidence type="ECO:0000259" key="6">
    <source>
        <dbReference type="Pfam" id="PF00892"/>
    </source>
</evidence>
<keyword evidence="8" id="KW-1185">Reference proteome</keyword>
<feature type="transmembrane region" description="Helical" evidence="5">
    <location>
        <begin position="268"/>
        <end position="287"/>
    </location>
</feature>
<organism evidence="7 8">
    <name type="scientific">Marinomonas aquiplantarum</name>
    <dbReference type="NCBI Taxonomy" id="491951"/>
    <lineage>
        <taxon>Bacteria</taxon>
        <taxon>Pseudomonadati</taxon>
        <taxon>Pseudomonadota</taxon>
        <taxon>Gammaproteobacteria</taxon>
        <taxon>Oceanospirillales</taxon>
        <taxon>Oceanospirillaceae</taxon>
        <taxon>Marinomonas</taxon>
    </lineage>
</organism>
<dbReference type="InterPro" id="IPR037185">
    <property type="entry name" value="EmrE-like"/>
</dbReference>
<dbReference type="Pfam" id="PF00892">
    <property type="entry name" value="EamA"/>
    <property type="match status" value="1"/>
</dbReference>
<dbReference type="RefSeq" id="WP_113873750.1">
    <property type="nucleotide sequence ID" value="NZ_QNRF01000003.1"/>
</dbReference>
<dbReference type="GO" id="GO:0016020">
    <property type="term" value="C:membrane"/>
    <property type="evidence" value="ECO:0007669"/>
    <property type="project" value="UniProtKB-SubCell"/>
</dbReference>
<dbReference type="OrthoDB" id="321830at2"/>
<comment type="subcellular location">
    <subcellularLocation>
        <location evidence="1">Membrane</location>
        <topology evidence="1">Multi-pass membrane protein</topology>
    </subcellularLocation>
</comment>
<accession>A0A366D1C9</accession>
<gene>
    <name evidence="7" type="ORF">DFP76_10318</name>
</gene>
<keyword evidence="4 5" id="KW-0472">Membrane</keyword>
<feature type="transmembrane region" description="Helical" evidence="5">
    <location>
        <begin position="100"/>
        <end position="120"/>
    </location>
</feature>
<dbReference type="PANTHER" id="PTHR32322:SF9">
    <property type="entry name" value="AMINO-ACID METABOLITE EFFLUX PUMP-RELATED"/>
    <property type="match status" value="1"/>
</dbReference>